<dbReference type="GO" id="GO:0008080">
    <property type="term" value="F:N-acetyltransferase activity"/>
    <property type="evidence" value="ECO:0007669"/>
    <property type="project" value="InterPro"/>
</dbReference>
<sequence length="152" mass="17505">MDIVIRPLKITDEIPYHLLLLADPAKHLVDDYLSRGLCFVATIENKTVGVFVLIHTHPRTVEIVNIAVKEDFQGKGIGRKLVERALEEARKLHANRIEIGTGNSSLKQLALYQKCGFRVHGIDFDFFIRNYEEEIYEDGIQCRDMIRLKKDL</sequence>
<dbReference type="Pfam" id="PF00583">
    <property type="entry name" value="Acetyltransf_1"/>
    <property type="match status" value="1"/>
</dbReference>
<dbReference type="EMBL" id="BMGR01000011">
    <property type="protein sequence ID" value="GGG13722.1"/>
    <property type="molecule type" value="Genomic_DNA"/>
</dbReference>
<proteinExistence type="predicted"/>
<evidence type="ECO:0000313" key="3">
    <source>
        <dbReference type="EMBL" id="GGG13722.1"/>
    </source>
</evidence>
<dbReference type="RefSeq" id="WP_188532206.1">
    <property type="nucleotide sequence ID" value="NZ_BMGR01000011.1"/>
</dbReference>
<dbReference type="AlphaFoldDB" id="A0A917D8P6"/>
<keyword evidence="4" id="KW-1185">Reference proteome</keyword>
<evidence type="ECO:0000313" key="4">
    <source>
        <dbReference type="Proteomes" id="UP000644756"/>
    </source>
</evidence>
<reference evidence="3" key="2">
    <citation type="submission" date="2020-09" db="EMBL/GenBank/DDBJ databases">
        <authorList>
            <person name="Sun Q."/>
            <person name="Zhou Y."/>
        </authorList>
    </citation>
    <scope>NUCLEOTIDE SEQUENCE</scope>
    <source>
        <strain evidence="3">CGMCC 1.12987</strain>
    </source>
</reference>
<dbReference type="CDD" id="cd04301">
    <property type="entry name" value="NAT_SF"/>
    <property type="match status" value="1"/>
</dbReference>
<dbReference type="SUPFAM" id="SSF55729">
    <property type="entry name" value="Acyl-CoA N-acyltransferases (Nat)"/>
    <property type="match status" value="1"/>
</dbReference>
<dbReference type="PROSITE" id="PS51186">
    <property type="entry name" value="GNAT"/>
    <property type="match status" value="1"/>
</dbReference>
<comment type="caution">
    <text evidence="3">The sequence shown here is derived from an EMBL/GenBank/DDBJ whole genome shotgun (WGS) entry which is preliminary data.</text>
</comment>
<feature type="domain" description="N-acetyltransferase" evidence="2">
    <location>
        <begin position="3"/>
        <end position="152"/>
    </location>
</feature>
<dbReference type="PANTHER" id="PTHR13947:SF37">
    <property type="entry name" value="LD18367P"/>
    <property type="match status" value="1"/>
</dbReference>
<dbReference type="Gene3D" id="3.40.630.30">
    <property type="match status" value="1"/>
</dbReference>
<dbReference type="InterPro" id="IPR000182">
    <property type="entry name" value="GNAT_dom"/>
</dbReference>
<keyword evidence="1" id="KW-0808">Transferase</keyword>
<evidence type="ECO:0000259" key="2">
    <source>
        <dbReference type="PROSITE" id="PS51186"/>
    </source>
</evidence>
<evidence type="ECO:0000256" key="1">
    <source>
        <dbReference type="ARBA" id="ARBA00022679"/>
    </source>
</evidence>
<dbReference type="InterPro" id="IPR050769">
    <property type="entry name" value="NAT_camello-type"/>
</dbReference>
<dbReference type="Proteomes" id="UP000644756">
    <property type="component" value="Unassembled WGS sequence"/>
</dbReference>
<accession>A0A917D8P6</accession>
<dbReference type="InterPro" id="IPR016181">
    <property type="entry name" value="Acyl_CoA_acyltransferase"/>
</dbReference>
<organism evidence="3 4">
    <name type="scientific">Paenibacillus abyssi</name>
    <dbReference type="NCBI Taxonomy" id="1340531"/>
    <lineage>
        <taxon>Bacteria</taxon>
        <taxon>Bacillati</taxon>
        <taxon>Bacillota</taxon>
        <taxon>Bacilli</taxon>
        <taxon>Bacillales</taxon>
        <taxon>Paenibacillaceae</taxon>
        <taxon>Paenibacillus</taxon>
    </lineage>
</organism>
<name>A0A917D8P6_9BACL</name>
<gene>
    <name evidence="3" type="primary">yvbK</name>
    <name evidence="3" type="ORF">GCM10010916_33320</name>
</gene>
<reference evidence="3" key="1">
    <citation type="journal article" date="2014" name="Int. J. Syst. Evol. Microbiol.">
        <title>Complete genome sequence of Corynebacterium casei LMG S-19264T (=DSM 44701T), isolated from a smear-ripened cheese.</title>
        <authorList>
            <consortium name="US DOE Joint Genome Institute (JGI-PGF)"/>
            <person name="Walter F."/>
            <person name="Albersmeier A."/>
            <person name="Kalinowski J."/>
            <person name="Ruckert C."/>
        </authorList>
    </citation>
    <scope>NUCLEOTIDE SEQUENCE</scope>
    <source>
        <strain evidence="3">CGMCC 1.12987</strain>
    </source>
</reference>
<protein>
    <submittedName>
        <fullName evidence="3">N-acetyltransferase YvbK</fullName>
    </submittedName>
</protein>
<dbReference type="PANTHER" id="PTHR13947">
    <property type="entry name" value="GNAT FAMILY N-ACETYLTRANSFERASE"/>
    <property type="match status" value="1"/>
</dbReference>